<keyword evidence="3" id="KW-1185">Reference proteome</keyword>
<organism evidence="2 3">
    <name type="scientific">Anopheles minimus</name>
    <dbReference type="NCBI Taxonomy" id="112268"/>
    <lineage>
        <taxon>Eukaryota</taxon>
        <taxon>Metazoa</taxon>
        <taxon>Ecdysozoa</taxon>
        <taxon>Arthropoda</taxon>
        <taxon>Hexapoda</taxon>
        <taxon>Insecta</taxon>
        <taxon>Pterygota</taxon>
        <taxon>Neoptera</taxon>
        <taxon>Endopterygota</taxon>
        <taxon>Diptera</taxon>
        <taxon>Nematocera</taxon>
        <taxon>Culicoidea</taxon>
        <taxon>Culicidae</taxon>
        <taxon>Anophelinae</taxon>
        <taxon>Anopheles</taxon>
    </lineage>
</organism>
<name>A0A182WN98_9DIPT</name>
<dbReference type="EnsemblMetazoa" id="AMIN014196-RA">
    <property type="protein sequence ID" value="AMIN014196-PA"/>
    <property type="gene ID" value="AMIN014196"/>
</dbReference>
<feature type="compositionally biased region" description="Basic and acidic residues" evidence="1">
    <location>
        <begin position="1"/>
        <end position="10"/>
    </location>
</feature>
<sequence>MGVLRWRDLPGSRSSITNSNNNNNN</sequence>
<protein>
    <submittedName>
        <fullName evidence="2">Uncharacterized protein</fullName>
    </submittedName>
</protein>
<reference evidence="3" key="1">
    <citation type="submission" date="2013-03" db="EMBL/GenBank/DDBJ databases">
        <title>The Genome Sequence of Anopheles minimus MINIMUS1.</title>
        <authorList>
            <consortium name="The Broad Institute Genomics Platform"/>
            <person name="Neafsey D.E."/>
            <person name="Walton C."/>
            <person name="Walker B."/>
            <person name="Young S.K."/>
            <person name="Zeng Q."/>
            <person name="Gargeya S."/>
            <person name="Fitzgerald M."/>
            <person name="Haas B."/>
            <person name="Abouelleil A."/>
            <person name="Allen A.W."/>
            <person name="Alvarado L."/>
            <person name="Arachchi H.M."/>
            <person name="Berlin A.M."/>
            <person name="Chapman S.B."/>
            <person name="Gainer-Dewar J."/>
            <person name="Goldberg J."/>
            <person name="Griggs A."/>
            <person name="Gujja S."/>
            <person name="Hansen M."/>
            <person name="Howarth C."/>
            <person name="Imamovic A."/>
            <person name="Ireland A."/>
            <person name="Larimer J."/>
            <person name="McCowan C."/>
            <person name="Murphy C."/>
            <person name="Pearson M."/>
            <person name="Poon T.W."/>
            <person name="Priest M."/>
            <person name="Roberts A."/>
            <person name="Saif S."/>
            <person name="Shea T."/>
            <person name="Sisk P."/>
            <person name="Sykes S."/>
            <person name="Wortman J."/>
            <person name="Nusbaum C."/>
            <person name="Birren B."/>
        </authorList>
    </citation>
    <scope>NUCLEOTIDE SEQUENCE [LARGE SCALE GENOMIC DNA]</scope>
    <source>
        <strain evidence="3">MINIMUS1</strain>
    </source>
</reference>
<dbReference type="VEuPathDB" id="VectorBase:AMIN014196"/>
<dbReference type="AlphaFoldDB" id="A0A182WN98"/>
<evidence type="ECO:0000313" key="2">
    <source>
        <dbReference type="EnsemblMetazoa" id="AMIN014196-PA"/>
    </source>
</evidence>
<evidence type="ECO:0000256" key="1">
    <source>
        <dbReference type="SAM" id="MobiDB-lite"/>
    </source>
</evidence>
<proteinExistence type="predicted"/>
<accession>A0A182WN98</accession>
<feature type="region of interest" description="Disordered" evidence="1">
    <location>
        <begin position="1"/>
        <end position="25"/>
    </location>
</feature>
<evidence type="ECO:0000313" key="3">
    <source>
        <dbReference type="Proteomes" id="UP000075920"/>
    </source>
</evidence>
<dbReference type="Proteomes" id="UP000075920">
    <property type="component" value="Unassembled WGS sequence"/>
</dbReference>
<reference evidence="2" key="2">
    <citation type="submission" date="2020-05" db="UniProtKB">
        <authorList>
            <consortium name="EnsemblMetazoa"/>
        </authorList>
    </citation>
    <scope>IDENTIFICATION</scope>
    <source>
        <strain evidence="2">MINIMUS1</strain>
    </source>
</reference>